<feature type="signal peptide" evidence="1">
    <location>
        <begin position="1"/>
        <end position="21"/>
    </location>
</feature>
<comment type="caution">
    <text evidence="2">The sequence shown here is derived from an EMBL/GenBank/DDBJ whole genome shotgun (WGS) entry which is preliminary data.</text>
</comment>
<keyword evidence="1" id="KW-0732">Signal</keyword>
<evidence type="ECO:0000313" key="2">
    <source>
        <dbReference type="EMBL" id="GAA6168595.1"/>
    </source>
</evidence>
<protein>
    <submittedName>
        <fullName evidence="2">Uncharacterized protein</fullName>
    </submittedName>
</protein>
<evidence type="ECO:0000313" key="3">
    <source>
        <dbReference type="Proteomes" id="UP001465153"/>
    </source>
</evidence>
<sequence>MMRIRFLFFCITSLYCVAVVAQQDISEPNNNQSLILEHNCLDATHIGFDSKDDRLEKIQQTFETSSKKKPITAGGLATVLSSFIFPEFSTSLFIGSLSYAAAHVVYFPKVKDLENSLNEKVLNTEGDCYTSEELLLSLITKTPINKQQIDPISFKRVYDYLESIGYENLESLSRDYSDLLALLDNPVNSDDKINPENANQSVNCFEYSKNIRRKENVKSKSMARGDILADCFYYLEY</sequence>
<dbReference type="EMBL" id="BAABWN010000007">
    <property type="protein sequence ID" value="GAA6168595.1"/>
    <property type="molecule type" value="Genomic_DNA"/>
</dbReference>
<dbReference type="RefSeq" id="WP_353303325.1">
    <property type="nucleotide sequence ID" value="NZ_BAABWN010000007.1"/>
</dbReference>
<feature type="chain" id="PRO_5045677151" evidence="1">
    <location>
        <begin position="22"/>
        <end position="237"/>
    </location>
</feature>
<evidence type="ECO:0000256" key="1">
    <source>
        <dbReference type="SAM" id="SignalP"/>
    </source>
</evidence>
<gene>
    <name evidence="2" type="ORF">NBRC116591_24060</name>
</gene>
<keyword evidence="3" id="KW-1185">Reference proteome</keyword>
<organism evidence="2 3">
    <name type="scientific">Sessilibacter corallicola</name>
    <dbReference type="NCBI Taxonomy" id="2904075"/>
    <lineage>
        <taxon>Bacteria</taxon>
        <taxon>Pseudomonadati</taxon>
        <taxon>Pseudomonadota</taxon>
        <taxon>Gammaproteobacteria</taxon>
        <taxon>Cellvibrionales</taxon>
        <taxon>Cellvibrionaceae</taxon>
        <taxon>Sessilibacter</taxon>
    </lineage>
</organism>
<reference evidence="2 3" key="1">
    <citation type="submission" date="2024-04" db="EMBL/GenBank/DDBJ databases">
        <title>Draft genome sequence of Sessilibacter corallicola NBRC 116591.</title>
        <authorList>
            <person name="Miyakawa T."/>
            <person name="Kusuya Y."/>
            <person name="Miura T."/>
        </authorList>
    </citation>
    <scope>NUCLEOTIDE SEQUENCE [LARGE SCALE GENOMIC DNA]</scope>
    <source>
        <strain evidence="2 3">KU-00831-HH</strain>
    </source>
</reference>
<dbReference type="Proteomes" id="UP001465153">
    <property type="component" value="Unassembled WGS sequence"/>
</dbReference>
<name>A0ABQ0AAB5_9GAMM</name>
<proteinExistence type="predicted"/>
<accession>A0ABQ0AAB5</accession>